<keyword evidence="1" id="KW-0812">Transmembrane</keyword>
<keyword evidence="1" id="KW-1133">Transmembrane helix</keyword>
<sequence length="148" mass="16927">MNICPKCLTKNPACANWCENCGELLPPDAQSRPEKPRAFFKEYWYEPTSAKAKFIRFVSIVALLLGLYWSYTVGKAVLFTENTLTFDGFFDQLIAMLPDIGIVCACVFATIAVYIALRSFAEIVQNSTVNRSMNEFMMRKLERLEENR</sequence>
<organism evidence="2 3">
    <name type="scientific">Candidatus Alectryocaccomicrobium excrementavium</name>
    <dbReference type="NCBI Taxonomy" id="2840668"/>
    <lineage>
        <taxon>Bacteria</taxon>
        <taxon>Bacillati</taxon>
        <taxon>Bacillota</taxon>
        <taxon>Clostridia</taxon>
        <taxon>Candidatus Alectryocaccomicrobium</taxon>
    </lineage>
</organism>
<feature type="transmembrane region" description="Helical" evidence="1">
    <location>
        <begin position="93"/>
        <end position="117"/>
    </location>
</feature>
<feature type="transmembrane region" description="Helical" evidence="1">
    <location>
        <begin position="54"/>
        <end position="73"/>
    </location>
</feature>
<dbReference type="Proteomes" id="UP000824140">
    <property type="component" value="Unassembled WGS sequence"/>
</dbReference>
<evidence type="ECO:0000256" key="1">
    <source>
        <dbReference type="SAM" id="Phobius"/>
    </source>
</evidence>
<evidence type="ECO:0000313" key="2">
    <source>
        <dbReference type="EMBL" id="HIS92711.1"/>
    </source>
</evidence>
<keyword evidence="1" id="KW-0472">Membrane</keyword>
<accession>A0A9D1K5V3</accession>
<comment type="caution">
    <text evidence="2">The sequence shown here is derived from an EMBL/GenBank/DDBJ whole genome shotgun (WGS) entry which is preliminary data.</text>
</comment>
<gene>
    <name evidence="2" type="ORF">IAA84_06795</name>
</gene>
<name>A0A9D1K5V3_9FIRM</name>
<dbReference type="EMBL" id="DVJN01000135">
    <property type="protein sequence ID" value="HIS92711.1"/>
    <property type="molecule type" value="Genomic_DNA"/>
</dbReference>
<reference evidence="2" key="1">
    <citation type="submission" date="2020-10" db="EMBL/GenBank/DDBJ databases">
        <authorList>
            <person name="Gilroy R."/>
        </authorList>
    </citation>
    <scope>NUCLEOTIDE SEQUENCE</scope>
    <source>
        <strain evidence="2">13766</strain>
    </source>
</reference>
<evidence type="ECO:0000313" key="3">
    <source>
        <dbReference type="Proteomes" id="UP000824140"/>
    </source>
</evidence>
<proteinExistence type="predicted"/>
<protein>
    <submittedName>
        <fullName evidence="2">Zinc ribbon domain-containing protein</fullName>
    </submittedName>
</protein>
<reference evidence="2" key="2">
    <citation type="journal article" date="2021" name="PeerJ">
        <title>Extensive microbial diversity within the chicken gut microbiome revealed by metagenomics and culture.</title>
        <authorList>
            <person name="Gilroy R."/>
            <person name="Ravi A."/>
            <person name="Getino M."/>
            <person name="Pursley I."/>
            <person name="Horton D.L."/>
            <person name="Alikhan N.F."/>
            <person name="Baker D."/>
            <person name="Gharbi K."/>
            <person name="Hall N."/>
            <person name="Watson M."/>
            <person name="Adriaenssens E.M."/>
            <person name="Foster-Nyarko E."/>
            <person name="Jarju S."/>
            <person name="Secka A."/>
            <person name="Antonio M."/>
            <person name="Oren A."/>
            <person name="Chaudhuri R.R."/>
            <person name="La Ragione R."/>
            <person name="Hildebrand F."/>
            <person name="Pallen M.J."/>
        </authorList>
    </citation>
    <scope>NUCLEOTIDE SEQUENCE</scope>
    <source>
        <strain evidence="2">13766</strain>
    </source>
</reference>
<dbReference type="AlphaFoldDB" id="A0A9D1K5V3"/>